<evidence type="ECO:0000256" key="4">
    <source>
        <dbReference type="ARBA" id="ARBA00023125"/>
    </source>
</evidence>
<dbReference type="SUPFAM" id="SSF57701">
    <property type="entry name" value="Zn2/Cys6 DNA-binding domain"/>
    <property type="match status" value="1"/>
</dbReference>
<dbReference type="AlphaFoldDB" id="A0A1Q5SNN4"/>
<keyword evidence="5" id="KW-0804">Transcription</keyword>
<evidence type="ECO:0000256" key="3">
    <source>
        <dbReference type="ARBA" id="ARBA00023015"/>
    </source>
</evidence>
<gene>
    <name evidence="8" type="ORF">PENSUB_13599</name>
</gene>
<dbReference type="PROSITE" id="PS50048">
    <property type="entry name" value="ZN2_CY6_FUNGAL_2"/>
    <property type="match status" value="1"/>
</dbReference>
<dbReference type="PRINTS" id="PR00755">
    <property type="entry name" value="AFLATOXINBRP"/>
</dbReference>
<dbReference type="GO" id="GO:0000981">
    <property type="term" value="F:DNA-binding transcription factor activity, RNA polymerase II-specific"/>
    <property type="evidence" value="ECO:0007669"/>
    <property type="project" value="InterPro"/>
</dbReference>
<comment type="caution">
    <text evidence="8">The sequence shown here is derived from an EMBL/GenBank/DDBJ whole genome shotgun (WGS) entry which is preliminary data.</text>
</comment>
<sequence>MASLSPSGKPQSQTQVTSSQLKRTTCNLCRERKVRCDREKPQCHRCRKSGQTCVYPSDKTDNDEIKSALNLLHSRLLQAETRLQEQGLQFTTQSMKPNSTLSPSYISQNSQFAYDLLSQGDDMDYSSVAFSEFDPRAMSQADSPFSNYHQPPAMIDIMNSSGTDGTPSDLDLNIANLNDNPPGPTFNPLFEQPTPFSGLEQQYVPHYDKNMDTLSNYAPCRYQPYFDLVQKHMMLIDQQEFLQSVVPMETHQCMALKYAIALSGSTACGESALAMESYIAARFHLERAENLAENSSFLNVETVQALLLVARFEFTHISGPKGLLTIARAMQLLSLLGYDVLDQTSAEGEKGSPQMMLPTTHSPGRIQLIRRTFWIAFAMHCNAAAIFPCCIPVKDSEIGTAIPVPNPTIDSNPNQHVYLSDGITKTMTKGISVFSLFIFAMKLVVEEDRHRQSTKKYVRDDASDYNFCLIHENIGRDITIMSKSLSEQEFLDGPDDDLRVLTCIIVLGARIDWLKTAIIGSQKAAFLGPIAKEYRTSCVAVTNAMCDLLLQANVTDAKQIPTTKEMSLFIMRPLSLAAEIQLDVLQNPQDVSYNAFSSTREIRQNLELLCNVMVVCKPATGEYDPRIQACAAFLEKTKFERVFIRGC</sequence>
<keyword evidence="9" id="KW-1185">Reference proteome</keyword>
<name>A0A1Q5SNN4_9EURO</name>
<keyword evidence="3" id="KW-0805">Transcription regulation</keyword>
<dbReference type="PANTHER" id="PTHR47338">
    <property type="entry name" value="ZN(II)2CYS6 TRANSCRIPTION FACTOR (EUROFUNG)-RELATED"/>
    <property type="match status" value="1"/>
</dbReference>
<dbReference type="GO" id="GO:0008270">
    <property type="term" value="F:zinc ion binding"/>
    <property type="evidence" value="ECO:0007669"/>
    <property type="project" value="InterPro"/>
</dbReference>
<proteinExistence type="predicted"/>
<evidence type="ECO:0000259" key="7">
    <source>
        <dbReference type="PROSITE" id="PS50048"/>
    </source>
</evidence>
<dbReference type="STRING" id="1316194.A0A1Q5SNN4"/>
<reference evidence="8 9" key="1">
    <citation type="submission" date="2016-10" db="EMBL/GenBank/DDBJ databases">
        <title>Genome sequence of the ascomycete fungus Penicillium subrubescens.</title>
        <authorList>
            <person name="De Vries R.P."/>
            <person name="Peng M."/>
            <person name="Dilokpimol A."/>
            <person name="Hilden K."/>
            <person name="Makela M.R."/>
            <person name="Grigoriev I."/>
            <person name="Riley R."/>
            <person name="Granchi Z."/>
        </authorList>
    </citation>
    <scope>NUCLEOTIDE SEQUENCE [LARGE SCALE GENOMIC DNA]</scope>
    <source>
        <strain evidence="8 9">CBS 132785</strain>
    </source>
</reference>
<dbReference type="EMBL" id="MNBE01000773">
    <property type="protein sequence ID" value="OKO89533.1"/>
    <property type="molecule type" value="Genomic_DNA"/>
</dbReference>
<dbReference type="InterPro" id="IPR001138">
    <property type="entry name" value="Zn2Cys6_DnaBD"/>
</dbReference>
<evidence type="ECO:0000313" key="8">
    <source>
        <dbReference type="EMBL" id="OKO89533.1"/>
    </source>
</evidence>
<dbReference type="GO" id="GO:0005634">
    <property type="term" value="C:nucleus"/>
    <property type="evidence" value="ECO:0007669"/>
    <property type="project" value="UniProtKB-SubCell"/>
</dbReference>
<evidence type="ECO:0000313" key="9">
    <source>
        <dbReference type="Proteomes" id="UP000186955"/>
    </source>
</evidence>
<dbReference type="PANTHER" id="PTHR47338:SF27">
    <property type="entry name" value="ZN(II)2CYS6 TRANSCRIPTION FACTOR (EUROFUNG)"/>
    <property type="match status" value="1"/>
</dbReference>
<dbReference type="GO" id="GO:0003677">
    <property type="term" value="F:DNA binding"/>
    <property type="evidence" value="ECO:0007669"/>
    <property type="project" value="UniProtKB-KW"/>
</dbReference>
<keyword evidence="6" id="KW-0539">Nucleus</keyword>
<evidence type="ECO:0000256" key="2">
    <source>
        <dbReference type="ARBA" id="ARBA00022723"/>
    </source>
</evidence>
<accession>A0A1Q5SNN4</accession>
<dbReference type="SMART" id="SM00066">
    <property type="entry name" value="GAL4"/>
    <property type="match status" value="1"/>
</dbReference>
<dbReference type="CDD" id="cd00067">
    <property type="entry name" value="GAL4"/>
    <property type="match status" value="1"/>
</dbReference>
<keyword evidence="4" id="KW-0238">DNA-binding</keyword>
<dbReference type="InterPro" id="IPR050815">
    <property type="entry name" value="TF_fung"/>
</dbReference>
<dbReference type="Gene3D" id="4.10.240.10">
    <property type="entry name" value="Zn(2)-C6 fungal-type DNA-binding domain"/>
    <property type="match status" value="1"/>
</dbReference>
<organism evidence="8 9">
    <name type="scientific">Penicillium subrubescens</name>
    <dbReference type="NCBI Taxonomy" id="1316194"/>
    <lineage>
        <taxon>Eukaryota</taxon>
        <taxon>Fungi</taxon>
        <taxon>Dikarya</taxon>
        <taxon>Ascomycota</taxon>
        <taxon>Pezizomycotina</taxon>
        <taxon>Eurotiomycetes</taxon>
        <taxon>Eurotiomycetidae</taxon>
        <taxon>Eurotiales</taxon>
        <taxon>Aspergillaceae</taxon>
        <taxon>Penicillium</taxon>
    </lineage>
</organism>
<protein>
    <recommendedName>
        <fullName evidence="7">Zn(2)-C6 fungal-type domain-containing protein</fullName>
    </recommendedName>
</protein>
<dbReference type="Proteomes" id="UP000186955">
    <property type="component" value="Unassembled WGS sequence"/>
</dbReference>
<comment type="subcellular location">
    <subcellularLocation>
        <location evidence="1">Nucleus</location>
    </subcellularLocation>
</comment>
<evidence type="ECO:0000256" key="5">
    <source>
        <dbReference type="ARBA" id="ARBA00023163"/>
    </source>
</evidence>
<keyword evidence="2" id="KW-0479">Metal-binding</keyword>
<dbReference type="PROSITE" id="PS00463">
    <property type="entry name" value="ZN2_CY6_FUNGAL_1"/>
    <property type="match status" value="1"/>
</dbReference>
<feature type="domain" description="Zn(2)-C6 fungal-type" evidence="7">
    <location>
        <begin position="25"/>
        <end position="55"/>
    </location>
</feature>
<evidence type="ECO:0000256" key="1">
    <source>
        <dbReference type="ARBA" id="ARBA00004123"/>
    </source>
</evidence>
<dbReference type="Pfam" id="PF00172">
    <property type="entry name" value="Zn_clus"/>
    <property type="match status" value="1"/>
</dbReference>
<dbReference type="CDD" id="cd12148">
    <property type="entry name" value="fungal_TF_MHR"/>
    <property type="match status" value="1"/>
</dbReference>
<dbReference type="InterPro" id="IPR036864">
    <property type="entry name" value="Zn2-C6_fun-type_DNA-bd_sf"/>
</dbReference>
<evidence type="ECO:0000256" key="6">
    <source>
        <dbReference type="ARBA" id="ARBA00023242"/>
    </source>
</evidence>